<protein>
    <recommendedName>
        <fullName evidence="2">F5/8 type C domain-containing protein</fullName>
    </recommendedName>
</protein>
<dbReference type="InterPro" id="IPR000421">
    <property type="entry name" value="FA58C"/>
</dbReference>
<dbReference type="InterPro" id="IPR059186">
    <property type="entry name" value="SACTE_4363"/>
</dbReference>
<feature type="chain" id="PRO_5045881395" description="F5/8 type C domain-containing protein" evidence="1">
    <location>
        <begin position="36"/>
        <end position="868"/>
    </location>
</feature>
<organism evidence="3 4">
    <name type="scientific">Cellulomonas humilata</name>
    <dbReference type="NCBI Taxonomy" id="144055"/>
    <lineage>
        <taxon>Bacteria</taxon>
        <taxon>Bacillati</taxon>
        <taxon>Actinomycetota</taxon>
        <taxon>Actinomycetes</taxon>
        <taxon>Micrococcales</taxon>
        <taxon>Cellulomonadaceae</taxon>
        <taxon>Cellulomonas</taxon>
    </lineage>
</organism>
<gene>
    <name evidence="3" type="ORF">J2X26_004038</name>
</gene>
<feature type="signal peptide" evidence="1">
    <location>
        <begin position="1"/>
        <end position="35"/>
    </location>
</feature>
<keyword evidence="1" id="KW-0732">Signal</keyword>
<dbReference type="Pfam" id="PF00754">
    <property type="entry name" value="F5_F8_type_C"/>
    <property type="match status" value="2"/>
</dbReference>
<dbReference type="PROSITE" id="PS50022">
    <property type="entry name" value="FA58C_3"/>
    <property type="match status" value="2"/>
</dbReference>
<comment type="caution">
    <text evidence="3">The sequence shown here is derived from an EMBL/GenBank/DDBJ whole genome shotgun (WGS) entry which is preliminary data.</text>
</comment>
<dbReference type="CDD" id="cd23669">
    <property type="entry name" value="GH55_SacteLam55A-like"/>
    <property type="match status" value="1"/>
</dbReference>
<dbReference type="EMBL" id="JAUSVB010000006">
    <property type="protein sequence ID" value="MDQ0375700.1"/>
    <property type="molecule type" value="Genomic_DNA"/>
</dbReference>
<keyword evidence="4" id="KW-1185">Reference proteome</keyword>
<dbReference type="Proteomes" id="UP001239626">
    <property type="component" value="Unassembled WGS sequence"/>
</dbReference>
<feature type="domain" description="F5/8 type C" evidence="2">
    <location>
        <begin position="178"/>
        <end position="312"/>
    </location>
</feature>
<dbReference type="InterPro" id="IPR008979">
    <property type="entry name" value="Galactose-bd-like_sf"/>
</dbReference>
<dbReference type="InterPro" id="IPR051941">
    <property type="entry name" value="BG_Antigen-Binding_Lectin"/>
</dbReference>
<proteinExistence type="predicted"/>
<name>A0ABU0EL06_9CELL</name>
<sequence>MHTHVHSRARAWVAAVLAAGVVAVGAISAATAASAAPVNLSQGKTVTASSTENADYTPARNAVDGNAATRWASLPADPQWIQVDLGATATLDHVTLVWEAAYGKAFTVQTSTNGTSWSTAATVTNGTGGTQNVNVTGTARYVRLNLTARGTGYGYSLWEFQVFGEVGGATPTPTPTPTTPGTCGTANVAQGKTATASTTENGGTPASAAVDGNLGTRWSSTFADAQWWQVDLGSSQSVCKVTLRWEGAYGKAFRVQTSTNGTTWATAATVTNGTGGVQAIDVAATARYVRLDLTARGTGYGYSLWEVQINAGGTPPVTDPIPGGGDLGPNVHVFTPTTGQAAIQAKLDETFTAQETAQFGTRRDQFLFAPGTYDVQAHIGFNTSINGLGRNPDDVNITGGVWADAQWFGGNATQNFWRSMENLKITPFTGEDRWAVSQAAPMRRIHVAGDLAVFPSSYGWASGGFTADSKVDGAMKSASQQQWYTRDSALGRWEGSVWNMVFSGVTGSPAPSFPNPSHTVLDTTPVSREKPYLYLDGSSYAVFVPSTRTNARGVSWPNTPGTSIPLSQFYVAKPGDSADRINAALAQGLHLLLTPGIYTLDKTIDVNRADTVVLGLGYATIVPTAGQTAMKVGDVNGVRIAGVLFDAGVVNSPAMLEVGSAGNHTDRASNPVSLHDVFVRVGGRIPGKVTSAIVVNSDDTIIDHIWSWRGDHGAGVGWNENPSAYGLVVNGNDVLGLGLFVEHYQKENTLWNGDRGRTIFYQNELPYDVPNQAAWQNGTRRGYAGYRVADAVNTHELWGGGVYSFFNVDPSIVVDSGFQVPVKPGVRFHNILTVSLGGNGTIAHVINDTGGVAQGTATIPSYLASYGG</sequence>
<accession>A0ABU0EL06</accession>
<dbReference type="SMART" id="SM00231">
    <property type="entry name" value="FA58C"/>
    <property type="match status" value="2"/>
</dbReference>
<feature type="domain" description="F5/8 type C" evidence="2">
    <location>
        <begin position="33"/>
        <end position="165"/>
    </location>
</feature>
<dbReference type="PANTHER" id="PTHR45713">
    <property type="entry name" value="FTP DOMAIN-CONTAINING PROTEIN"/>
    <property type="match status" value="1"/>
</dbReference>
<reference evidence="3 4" key="1">
    <citation type="submission" date="2023-07" db="EMBL/GenBank/DDBJ databases">
        <title>Sorghum-associated microbial communities from plants grown in Nebraska, USA.</title>
        <authorList>
            <person name="Schachtman D."/>
        </authorList>
    </citation>
    <scope>NUCLEOTIDE SEQUENCE [LARGE SCALE GENOMIC DNA]</scope>
    <source>
        <strain evidence="3 4">BE332</strain>
    </source>
</reference>
<evidence type="ECO:0000313" key="4">
    <source>
        <dbReference type="Proteomes" id="UP001239626"/>
    </source>
</evidence>
<dbReference type="Gene3D" id="2.60.120.260">
    <property type="entry name" value="Galactose-binding domain-like"/>
    <property type="match status" value="2"/>
</dbReference>
<dbReference type="SUPFAM" id="SSF49785">
    <property type="entry name" value="Galactose-binding domain-like"/>
    <property type="match status" value="2"/>
</dbReference>
<evidence type="ECO:0000313" key="3">
    <source>
        <dbReference type="EMBL" id="MDQ0375700.1"/>
    </source>
</evidence>
<evidence type="ECO:0000256" key="1">
    <source>
        <dbReference type="SAM" id="SignalP"/>
    </source>
</evidence>
<dbReference type="RefSeq" id="WP_307494487.1">
    <property type="nucleotide sequence ID" value="NZ_JAUSVB010000006.1"/>
</dbReference>
<dbReference type="PANTHER" id="PTHR45713:SF6">
    <property type="entry name" value="F5_8 TYPE C DOMAIN-CONTAINING PROTEIN"/>
    <property type="match status" value="1"/>
</dbReference>
<evidence type="ECO:0000259" key="2">
    <source>
        <dbReference type="PROSITE" id="PS50022"/>
    </source>
</evidence>